<keyword evidence="7" id="KW-1185">Reference proteome</keyword>
<dbReference type="InterPro" id="IPR001708">
    <property type="entry name" value="YidC/ALB3/OXA1/COX18"/>
</dbReference>
<keyword evidence="4 5" id="KW-0472">Membrane</keyword>
<dbReference type="AlphaFoldDB" id="Q23MK2"/>
<evidence type="ECO:0000256" key="1">
    <source>
        <dbReference type="ARBA" id="ARBA00004141"/>
    </source>
</evidence>
<dbReference type="EMBL" id="GG662659">
    <property type="protein sequence ID" value="EAR97764.2"/>
    <property type="molecule type" value="Genomic_DNA"/>
</dbReference>
<gene>
    <name evidence="6" type="ORF">TTHERM_01046950</name>
</gene>
<evidence type="ECO:0000256" key="2">
    <source>
        <dbReference type="ARBA" id="ARBA00022692"/>
    </source>
</evidence>
<evidence type="ECO:0000256" key="4">
    <source>
        <dbReference type="ARBA" id="ARBA00023136"/>
    </source>
</evidence>
<accession>Q23MK2</accession>
<evidence type="ECO:0000256" key="5">
    <source>
        <dbReference type="SAM" id="Phobius"/>
    </source>
</evidence>
<protein>
    <submittedName>
        <fullName evidence="6">60 kDa inner membrane protein</fullName>
    </submittedName>
</protein>
<dbReference type="STRING" id="312017.Q23MK2"/>
<keyword evidence="3 5" id="KW-1133">Transmembrane helix</keyword>
<dbReference type="PANTHER" id="PTHR12428:SF65">
    <property type="entry name" value="CYTOCHROME C OXIDASE ASSEMBLY PROTEIN COX18, MITOCHONDRIAL"/>
    <property type="match status" value="1"/>
</dbReference>
<dbReference type="InParanoid" id="Q23MK2"/>
<dbReference type="PANTHER" id="PTHR12428">
    <property type="entry name" value="OXA1"/>
    <property type="match status" value="1"/>
</dbReference>
<sequence>MIRNNLTKSIWKQVVRPYCFGQSLHKHNLYQFSQVPPMNNSGIVNPNMDLNQKIEALEKSQPFFDRIMFFDPDIMANLPGPLQKFDPIVEAGKDMLVYFHDLGLPWWSVISVACFLLRSSIMPLIYVQFKRTSKLASIAPVLIQVKKLADQCQVSRSKRIQLIATAWFQIIRQQKLKMFRLFVYNLVNIPIIITMVWSIRRTMIEESVKNTSFLWIPSFVQVDPYFILPVLAIAGYYWNLQRFITPENKHTLISKIRGIGQILLILWLPLLSNWPALIQWYIFNNALYSLIQTTLITHPNFIRFVEPKMLLYQFILKTVEYDKIQSETLVESIKSGEDSYKDKSISEEVLVAQMEEMLRKLNAENIDETMDDVREYTENDLKF</sequence>
<organism evidence="6 7">
    <name type="scientific">Tetrahymena thermophila (strain SB210)</name>
    <dbReference type="NCBI Taxonomy" id="312017"/>
    <lineage>
        <taxon>Eukaryota</taxon>
        <taxon>Sar</taxon>
        <taxon>Alveolata</taxon>
        <taxon>Ciliophora</taxon>
        <taxon>Intramacronucleata</taxon>
        <taxon>Oligohymenophorea</taxon>
        <taxon>Hymenostomatida</taxon>
        <taxon>Tetrahymenina</taxon>
        <taxon>Tetrahymenidae</taxon>
        <taxon>Tetrahymena</taxon>
    </lineage>
</organism>
<feature type="transmembrane region" description="Helical" evidence="5">
    <location>
        <begin position="181"/>
        <end position="199"/>
    </location>
</feature>
<evidence type="ECO:0000313" key="7">
    <source>
        <dbReference type="Proteomes" id="UP000009168"/>
    </source>
</evidence>
<dbReference type="RefSeq" id="XP_001018009.2">
    <property type="nucleotide sequence ID" value="XM_001018009.2"/>
</dbReference>
<name>Q23MK2_TETTS</name>
<dbReference type="GeneID" id="7844495"/>
<dbReference type="GO" id="GO:0032977">
    <property type="term" value="F:membrane insertase activity"/>
    <property type="evidence" value="ECO:0007669"/>
    <property type="project" value="InterPro"/>
</dbReference>
<dbReference type="GO" id="GO:0032979">
    <property type="term" value="P:protein insertion into mitochondrial inner membrane from matrix"/>
    <property type="evidence" value="ECO:0007669"/>
    <property type="project" value="TreeGrafter"/>
</dbReference>
<proteinExistence type="predicted"/>
<feature type="transmembrane region" description="Helical" evidence="5">
    <location>
        <begin position="259"/>
        <end position="283"/>
    </location>
</feature>
<dbReference type="HOGENOM" id="CLU_800468_0_0_1"/>
<evidence type="ECO:0000313" key="6">
    <source>
        <dbReference type="EMBL" id="EAR97764.2"/>
    </source>
</evidence>
<evidence type="ECO:0000256" key="3">
    <source>
        <dbReference type="ARBA" id="ARBA00022989"/>
    </source>
</evidence>
<dbReference type="Proteomes" id="UP000009168">
    <property type="component" value="Unassembled WGS sequence"/>
</dbReference>
<dbReference type="GO" id="GO:0005743">
    <property type="term" value="C:mitochondrial inner membrane"/>
    <property type="evidence" value="ECO:0007669"/>
    <property type="project" value="TreeGrafter"/>
</dbReference>
<reference evidence="7" key="1">
    <citation type="journal article" date="2006" name="PLoS Biol.">
        <title>Macronuclear genome sequence of the ciliate Tetrahymena thermophila, a model eukaryote.</title>
        <authorList>
            <person name="Eisen J.A."/>
            <person name="Coyne R.S."/>
            <person name="Wu M."/>
            <person name="Wu D."/>
            <person name="Thiagarajan M."/>
            <person name="Wortman J.R."/>
            <person name="Badger J.H."/>
            <person name="Ren Q."/>
            <person name="Amedeo P."/>
            <person name="Jones K.M."/>
            <person name="Tallon L.J."/>
            <person name="Delcher A.L."/>
            <person name="Salzberg S.L."/>
            <person name="Silva J.C."/>
            <person name="Haas B.J."/>
            <person name="Majoros W.H."/>
            <person name="Farzad M."/>
            <person name="Carlton J.M."/>
            <person name="Smith R.K. Jr."/>
            <person name="Garg J."/>
            <person name="Pearlman R.E."/>
            <person name="Karrer K.M."/>
            <person name="Sun L."/>
            <person name="Manning G."/>
            <person name="Elde N.C."/>
            <person name="Turkewitz A.P."/>
            <person name="Asai D.J."/>
            <person name="Wilkes D.E."/>
            <person name="Wang Y."/>
            <person name="Cai H."/>
            <person name="Collins K."/>
            <person name="Stewart B.A."/>
            <person name="Lee S.R."/>
            <person name="Wilamowska K."/>
            <person name="Weinberg Z."/>
            <person name="Ruzzo W.L."/>
            <person name="Wloga D."/>
            <person name="Gaertig J."/>
            <person name="Frankel J."/>
            <person name="Tsao C.-C."/>
            <person name="Gorovsky M.A."/>
            <person name="Keeling P.J."/>
            <person name="Waller R.F."/>
            <person name="Patron N.J."/>
            <person name="Cherry J.M."/>
            <person name="Stover N.A."/>
            <person name="Krieger C.J."/>
            <person name="del Toro C."/>
            <person name="Ryder H.F."/>
            <person name="Williamson S.C."/>
            <person name="Barbeau R.A."/>
            <person name="Hamilton E.P."/>
            <person name="Orias E."/>
        </authorList>
    </citation>
    <scope>NUCLEOTIDE SEQUENCE [LARGE SCALE GENOMIC DNA]</scope>
    <source>
        <strain evidence="7">SB210</strain>
    </source>
</reference>
<keyword evidence="2 5" id="KW-0812">Transmembrane</keyword>
<dbReference type="OrthoDB" id="2148490at2759"/>
<feature type="transmembrane region" description="Helical" evidence="5">
    <location>
        <begin position="219"/>
        <end position="238"/>
    </location>
</feature>
<comment type="subcellular location">
    <subcellularLocation>
        <location evidence="1">Membrane</location>
        <topology evidence="1">Multi-pass membrane protein</topology>
    </subcellularLocation>
</comment>
<dbReference type="KEGG" id="tet:TTHERM_01046950"/>
<feature type="transmembrane region" description="Helical" evidence="5">
    <location>
        <begin position="104"/>
        <end position="127"/>
    </location>
</feature>